<dbReference type="InterPro" id="IPR011009">
    <property type="entry name" value="Kinase-like_dom_sf"/>
</dbReference>
<organismHost>
    <name type="scientific">Chlorella</name>
    <dbReference type="NCBI Taxonomy" id="3071"/>
</organismHost>
<evidence type="ECO:0000256" key="1">
    <source>
        <dbReference type="SAM" id="MobiDB-lite"/>
    </source>
</evidence>
<keyword evidence="3" id="KW-0418">Kinase</keyword>
<dbReference type="PIR" id="T17779">
    <property type="entry name" value="T17779"/>
</dbReference>
<feature type="region of interest" description="Disordered" evidence="1">
    <location>
        <begin position="453"/>
        <end position="473"/>
    </location>
</feature>
<reference evidence="3 4" key="7">
    <citation type="journal article" date="2000" name="Virology">
        <title>Characterization of a beta-1,3-glucanase encoded by chlorella virus PBCV-1.</title>
        <authorList>
            <person name="Sun L."/>
            <person name="Gurnon J.R."/>
            <person name="Adams B.J."/>
            <person name="Graves M.V."/>
            <person name="Van Etten J.L."/>
        </authorList>
    </citation>
    <scope>NUCLEOTIDE SEQUENCE [LARGE SCALE GENOMIC DNA]</scope>
</reference>
<keyword evidence="3" id="KW-0808">Transferase</keyword>
<dbReference type="PROSITE" id="PS50011">
    <property type="entry name" value="PROTEIN_KINASE_DOM"/>
    <property type="match status" value="1"/>
</dbReference>
<reference evidence="3 4" key="3">
    <citation type="journal article" date="1996" name="Virology">
        <title>Analysis of 94 kb of the chlorella virus PBCV-1 330-kb genome: map positions 88 to 182.</title>
        <authorList>
            <person name="Lu Z."/>
            <person name="Li Y."/>
            <person name="Que Q."/>
            <person name="Kutish G.F."/>
            <person name="Rock D.L."/>
            <person name="Van Etten J.L."/>
        </authorList>
    </citation>
    <scope>NUCLEOTIDE SEQUENCE [LARGE SCALE GENOMIC DNA]</scope>
</reference>
<reference evidence="3 4" key="5">
    <citation type="journal article" date="1997" name="Virology">
        <title>Analysis of 74 kb of DNA located at the right end of the 330-kb chlorella virus PBCV-1 genome.</title>
        <authorList>
            <person name="Li Y."/>
            <person name="Lu Z."/>
            <person name="Sun L."/>
            <person name="Ropp S."/>
            <person name="Kutish G.F."/>
            <person name="Rock D.L."/>
            <person name="Van Etten J.L."/>
        </authorList>
    </citation>
    <scope>NUCLEOTIDE SEQUENCE [LARGE SCALE GENOMIC DNA]</scope>
</reference>
<dbReference type="GeneID" id="918310"/>
<dbReference type="Gene3D" id="1.10.510.10">
    <property type="entry name" value="Transferase(Phosphotransferase) domain 1"/>
    <property type="match status" value="1"/>
</dbReference>
<dbReference type="RefSeq" id="NP_048636.1">
    <property type="nucleotide sequence ID" value="NC_000852.5"/>
</dbReference>
<reference evidence="3 4" key="4">
    <citation type="journal article" date="1996" name="Virology">
        <title>Analysis of 76 kb of the chlorella virus PBCV-1 330-kb genome: map positions 182 to 258.</title>
        <authorList>
            <person name="Kutish G.F."/>
            <person name="Li Y."/>
            <person name="Lu Z."/>
            <person name="Furuta M."/>
            <person name="Rock D.L."/>
            <person name="Van Etten J.L."/>
        </authorList>
    </citation>
    <scope>NUCLEOTIDE SEQUENCE [LARGE SCALE GENOMIC DNA]</scope>
</reference>
<name>Q84599_PBCV1</name>
<evidence type="ECO:0000313" key="3">
    <source>
        <dbReference type="EMBL" id="AAC96650.1"/>
    </source>
</evidence>
<dbReference type="Pfam" id="PF08789">
    <property type="entry name" value="PBCV_basic_adap"/>
    <property type="match status" value="3"/>
</dbReference>
<dbReference type="GO" id="GO:0004672">
    <property type="term" value="F:protein kinase activity"/>
    <property type="evidence" value="ECO:0007669"/>
    <property type="project" value="InterPro"/>
</dbReference>
<sequence>MVARGQKKHFHICIMSTTPEREIAYPLSPYRSGQNESHDVPVLARPMKSMGIPEANKISNVKSSDITFTASEFGKKIGGGNYGLAYAAKVTPALMEQIKIGLDNGGGKVFKELPKLGSFVVMKVAKQQPNQTDEKFFKSSTRENVVHKELSVGHCYKIPDASKGTCISEYVPNFYVSYIIGKRKRHMCITIMGFAGRMSLVEYSKDLQFSHWQSPQRGDSYAKFYVQLEKALCSLWLAGYVHLDLHRENIMVTKDGKVKIIDFGFALKLPDVYVKSIAGGITKMIKERNPRSFADLWTKESVNGVRVVNYTNSVAQARDYGWYNPDYKVLQTFYNEVPVDQRSSIPKFRSEAWGVRSQPANGPTPSKYKSSTPVSRKSPTSVLRRSPTPSSRRSPTPVSRKEPTPKTPTSATAELNKVNAKGRRVFRDTKGRTFVKQDGKKVYVKKLFTPKKSGATLPESRASAPSGSPVVNTGKVDAKKRKVFKNSKGRAHVKQDGKKVYVKKLFTPKKSGVTLPESKTPAPSGSPVVNTGKVDAKKRKVFKNSKGRTHVKQDGKKVYVKKLFTPKAV</sequence>
<feature type="domain" description="Protein kinase" evidence="2">
    <location>
        <begin position="71"/>
        <end position="435"/>
    </location>
</feature>
<organism evidence="3 4">
    <name type="scientific">Paramecium bursaria Chlorella virus 1</name>
    <name type="common">PBCV-1</name>
    <dbReference type="NCBI Taxonomy" id="10506"/>
    <lineage>
        <taxon>Viruses</taxon>
        <taxon>Varidnaviria</taxon>
        <taxon>Bamfordvirae</taxon>
        <taxon>Nucleocytoviricota</taxon>
        <taxon>Megaviricetes</taxon>
        <taxon>Algavirales</taxon>
        <taxon>Phycodnaviridae</taxon>
        <taxon>Chlorovirus</taxon>
        <taxon>Chlorovirus vanettense</taxon>
    </lineage>
</organism>
<feature type="region of interest" description="Disordered" evidence="1">
    <location>
        <begin position="511"/>
        <end position="533"/>
    </location>
</feature>
<dbReference type="SMART" id="SM00220">
    <property type="entry name" value="S_TKc"/>
    <property type="match status" value="1"/>
</dbReference>
<dbReference type="KEGG" id="vg:918310"/>
<dbReference type="EMBL" id="JF411744">
    <property type="protein sequence ID" value="AAC96650.1"/>
    <property type="molecule type" value="Genomic_DNA"/>
</dbReference>
<evidence type="ECO:0000259" key="2">
    <source>
        <dbReference type="PROSITE" id="PS50011"/>
    </source>
</evidence>
<dbReference type="SUPFAM" id="SSF56112">
    <property type="entry name" value="Protein kinase-like (PK-like)"/>
    <property type="match status" value="1"/>
</dbReference>
<feature type="region of interest" description="Disordered" evidence="1">
    <location>
        <begin position="353"/>
        <end position="411"/>
    </location>
</feature>
<gene>
    <name evidence="3" type="primary">A282L</name>
</gene>
<reference evidence="3 4" key="1">
    <citation type="journal article" date="1995" name="Virology">
        <title>Analysis of 45 kb of DNA located at the left end of the chlorella virus PBCV-1 genome.</title>
        <authorList>
            <person name="Lu Z."/>
            <person name="Li Y."/>
            <person name="Zhang Y."/>
            <person name="Kutish G.F."/>
            <person name="Rock D.L."/>
            <person name="Van Etten J.L."/>
        </authorList>
    </citation>
    <scope>NUCLEOTIDE SEQUENCE [LARGE SCALE GENOMIC DNA]</scope>
</reference>
<protein>
    <submittedName>
        <fullName evidence="3">Protein kinase</fullName>
    </submittedName>
</protein>
<dbReference type="Pfam" id="PF00069">
    <property type="entry name" value="Pkinase"/>
    <property type="match status" value="1"/>
</dbReference>
<dbReference type="Proteomes" id="UP000000862">
    <property type="component" value="Segment"/>
</dbReference>
<proteinExistence type="predicted"/>
<accession>Q84599</accession>
<keyword evidence="4" id="KW-1185">Reference proteome</keyword>
<dbReference type="InterPro" id="IPR000719">
    <property type="entry name" value="Prot_kinase_dom"/>
</dbReference>
<evidence type="ECO:0000313" key="4">
    <source>
        <dbReference type="Proteomes" id="UP000000862"/>
    </source>
</evidence>
<dbReference type="OrthoDB" id="9135at10239"/>
<reference evidence="3 4" key="6">
    <citation type="journal article" date="1999" name="Virology">
        <title>Chlorella virus PBCV-1 encodes a functional homospermidine synthase.</title>
        <authorList>
            <person name="Kaiser A."/>
            <person name="Vollmert M."/>
            <person name="Tholl D."/>
            <person name="Graves M.V."/>
            <person name="Gurnon J.R."/>
            <person name="Xing W."/>
            <person name="Lisec A.D."/>
            <person name="Nickerson K.W."/>
            <person name="Van Etten J.L."/>
        </authorList>
    </citation>
    <scope>NUCLEOTIDE SEQUENCE [LARGE SCALE GENOMIC DNA]</scope>
</reference>
<reference evidence="3 4" key="8">
    <citation type="journal article" date="2010" name="J. Virol.">
        <title>Microarray analysis of Paramecium bursaria chlorella virus 1 transcription.</title>
        <authorList>
            <person name="Yanai-Balser G.M."/>
            <person name="Duncan G.A."/>
            <person name="Eudy J.D."/>
            <person name="Wang D."/>
            <person name="Li X."/>
            <person name="Agarkova I.V."/>
            <person name="Dunigan D.D."/>
            <person name="Van Etten J.L."/>
        </authorList>
    </citation>
    <scope>NUCLEOTIDE SEQUENCE [LARGE SCALE GENOMIC DNA]</scope>
</reference>
<reference evidence="3 4" key="2">
    <citation type="journal article" date="1995" name="Virology">
        <title>Analysis of 43 kb of the Chlorella virus PBCV-1 330-kb genome: map positions 45 to 88.</title>
        <authorList>
            <person name="Li Y."/>
            <person name="Lu Z."/>
            <person name="Burbank D.E."/>
            <person name="Kutish G.F."/>
            <person name="Rock D.L."/>
            <person name="Van Etten J.L."/>
        </authorList>
    </citation>
    <scope>NUCLEOTIDE SEQUENCE [LARGE SCALE GENOMIC DNA]</scope>
</reference>
<feature type="compositionally biased region" description="Polar residues" evidence="1">
    <location>
        <begin position="358"/>
        <end position="377"/>
    </location>
</feature>
<dbReference type="GO" id="GO:0005524">
    <property type="term" value="F:ATP binding"/>
    <property type="evidence" value="ECO:0007669"/>
    <property type="project" value="InterPro"/>
</dbReference>
<dbReference type="InterPro" id="IPR014897">
    <property type="entry name" value="PBCV_basic_adap"/>
</dbReference>
<feature type="compositionally biased region" description="Low complexity" evidence="1">
    <location>
        <begin position="378"/>
        <end position="398"/>
    </location>
</feature>